<dbReference type="Proteomes" id="UP001189429">
    <property type="component" value="Unassembled WGS sequence"/>
</dbReference>
<sequence length="901" mass="96765">MVAHGQPAGGRSRGDFEGGGKAKSNWSYWVCSSRLCREWNWCSLWQCRSCGRVAPPWVKAAQPPAAAAGLEQPAADAEGFVVQPRGRKAKRQAKRAAARAASAGAAGLAGASEASSRQLSEVERHRQEVKRIEDFLAALGGSIDDACLQSLRAALDRERRRLAEAGAAQADRRKADPPLPKALYGAGNALGKMVRQGRAKEQALLKAEEAHAAAINERHEAVAREAACAEAVEECRAALEAHREEQKAAEARQAQEVGAAFAGTDLLGLVFGLIQQVEALPQGFAAGSGEAAIAEVAEQIAAVRRQAPPEPKGRSSWADTPVDVSDEDLDGDDEELTRASSVPSVQAAGERVAESLDGFSEAVVPSGQRTRMTAQEACIGKARFGPPPAPGSGPVSQCPLRAGLEVMGRIGNVGHRSVEVIEAFFHAHQSWPQLVLLRDTRLTQGRRLGARATARRLGYTAFLHEAVATEQSGPNATSGGVAIQVGVGLQAEELGWPAGVRGQVLGPSEATCCAQGQERVFDWFFESSDLASCAASCTTTLSDFGLRPHSLVPPRLQGVRCVALVEAFAFGKRGKVAQKEVTWSTAQGSGPIALSAAFGEWIEAAEGALSGIHVTATDDLPRFLGRAAWPMFRRAPFSALVLRGAWLKCSMLARRLRSCLAVALQRVRAEQASRWHPNHSWWYVQEAAAMAKPPDEATQVIDADAGRPLVGMGAASQPTRALLRLWLQEGFSRRGGAHRWDVGSSTLPPITLGDLQQACRRFGPYVGSGCVYLLPRQLLLQPEALPLRWSDFLVAFEDEPSSFRGRQPCYARWGPDHRCPLFWGRDGRGSVCSLMRQQESRAAPWLQVLQSAAQAKRPPHRPRSPRRLAWLDAHGLDEESLLGWAEGAAEAVSSARAILDP</sequence>
<evidence type="ECO:0000256" key="3">
    <source>
        <dbReference type="ARBA" id="ARBA00022833"/>
    </source>
</evidence>
<proteinExistence type="predicted"/>
<feature type="domain" description="RanBP2-type" evidence="5">
    <location>
        <begin position="29"/>
        <end position="50"/>
    </location>
</feature>
<keyword evidence="2" id="KW-0863">Zinc-finger</keyword>
<organism evidence="6 7">
    <name type="scientific">Prorocentrum cordatum</name>
    <dbReference type="NCBI Taxonomy" id="2364126"/>
    <lineage>
        <taxon>Eukaryota</taxon>
        <taxon>Sar</taxon>
        <taxon>Alveolata</taxon>
        <taxon>Dinophyceae</taxon>
        <taxon>Prorocentrales</taxon>
        <taxon>Prorocentraceae</taxon>
        <taxon>Prorocentrum</taxon>
    </lineage>
</organism>
<dbReference type="PROSITE" id="PS01358">
    <property type="entry name" value="ZF_RANBP2_1"/>
    <property type="match status" value="1"/>
</dbReference>
<feature type="region of interest" description="Disordered" evidence="4">
    <location>
        <begin position="305"/>
        <end position="344"/>
    </location>
</feature>
<feature type="region of interest" description="Disordered" evidence="4">
    <location>
        <begin position="1"/>
        <end position="22"/>
    </location>
</feature>
<keyword evidence="1" id="KW-0479">Metal-binding</keyword>
<reference evidence="6" key="1">
    <citation type="submission" date="2023-10" db="EMBL/GenBank/DDBJ databases">
        <authorList>
            <person name="Chen Y."/>
            <person name="Shah S."/>
            <person name="Dougan E. K."/>
            <person name="Thang M."/>
            <person name="Chan C."/>
        </authorList>
    </citation>
    <scope>NUCLEOTIDE SEQUENCE [LARGE SCALE GENOMIC DNA]</scope>
</reference>
<feature type="compositionally biased region" description="Acidic residues" evidence="4">
    <location>
        <begin position="324"/>
        <end position="335"/>
    </location>
</feature>
<name>A0ABN9W772_9DINO</name>
<keyword evidence="3" id="KW-0862">Zinc</keyword>
<accession>A0ABN9W772</accession>
<gene>
    <name evidence="6" type="ORF">PCOR1329_LOCUS63671</name>
</gene>
<evidence type="ECO:0000313" key="6">
    <source>
        <dbReference type="EMBL" id="CAK0880571.1"/>
    </source>
</evidence>
<evidence type="ECO:0000259" key="5">
    <source>
        <dbReference type="PROSITE" id="PS01358"/>
    </source>
</evidence>
<keyword evidence="7" id="KW-1185">Reference proteome</keyword>
<comment type="caution">
    <text evidence="6">The sequence shown here is derived from an EMBL/GenBank/DDBJ whole genome shotgun (WGS) entry which is preliminary data.</text>
</comment>
<evidence type="ECO:0000256" key="1">
    <source>
        <dbReference type="ARBA" id="ARBA00022723"/>
    </source>
</evidence>
<protein>
    <recommendedName>
        <fullName evidence="5">RanBP2-type domain-containing protein</fullName>
    </recommendedName>
</protein>
<dbReference type="InterPro" id="IPR001876">
    <property type="entry name" value="Znf_RanBP2"/>
</dbReference>
<evidence type="ECO:0000256" key="4">
    <source>
        <dbReference type="SAM" id="MobiDB-lite"/>
    </source>
</evidence>
<evidence type="ECO:0000313" key="7">
    <source>
        <dbReference type="Proteomes" id="UP001189429"/>
    </source>
</evidence>
<evidence type="ECO:0000256" key="2">
    <source>
        <dbReference type="ARBA" id="ARBA00022771"/>
    </source>
</evidence>
<dbReference type="EMBL" id="CAUYUJ010018091">
    <property type="protein sequence ID" value="CAK0880571.1"/>
    <property type="molecule type" value="Genomic_DNA"/>
</dbReference>